<dbReference type="RefSeq" id="XP_015892112.3">
    <property type="nucleotide sequence ID" value="XM_016036626.4"/>
</dbReference>
<name>A0A6P4ACU4_ZIZJJ</name>
<dbReference type="GO" id="GO:0009507">
    <property type="term" value="C:chloroplast"/>
    <property type="evidence" value="ECO:0007669"/>
    <property type="project" value="TreeGrafter"/>
</dbReference>
<protein>
    <submittedName>
        <fullName evidence="4">Uncharacterized protein LOC107426436</fullName>
    </submittedName>
</protein>
<evidence type="ECO:0000256" key="1">
    <source>
        <dbReference type="SAM" id="Phobius"/>
    </source>
</evidence>
<dbReference type="FunCoup" id="A0A6P4ACU4">
    <property type="interactions" value="1742"/>
</dbReference>
<reference evidence="4" key="1">
    <citation type="submission" date="2025-08" db="UniProtKB">
        <authorList>
            <consortium name="RefSeq"/>
        </authorList>
    </citation>
    <scope>IDENTIFICATION</scope>
    <source>
        <tissue evidence="4">Seedling</tissue>
    </source>
</reference>
<feature type="transmembrane region" description="Helical" evidence="1">
    <location>
        <begin position="122"/>
        <end position="141"/>
    </location>
</feature>
<keyword evidence="3" id="KW-1185">Reference proteome</keyword>
<organism evidence="3 4">
    <name type="scientific">Ziziphus jujuba</name>
    <name type="common">Chinese jujube</name>
    <name type="synonym">Ziziphus sativa</name>
    <dbReference type="NCBI Taxonomy" id="326968"/>
    <lineage>
        <taxon>Eukaryota</taxon>
        <taxon>Viridiplantae</taxon>
        <taxon>Streptophyta</taxon>
        <taxon>Embryophyta</taxon>
        <taxon>Tracheophyta</taxon>
        <taxon>Spermatophyta</taxon>
        <taxon>Magnoliopsida</taxon>
        <taxon>eudicotyledons</taxon>
        <taxon>Gunneridae</taxon>
        <taxon>Pentapetalae</taxon>
        <taxon>rosids</taxon>
        <taxon>fabids</taxon>
        <taxon>Rosales</taxon>
        <taxon>Rhamnaceae</taxon>
        <taxon>Paliureae</taxon>
        <taxon>Ziziphus</taxon>
    </lineage>
</organism>
<dbReference type="GeneID" id="107426436"/>
<dbReference type="KEGG" id="zju:107426436"/>
<dbReference type="PANTHER" id="PTHR36046:SF1">
    <property type="entry name" value="DUF6737 DOMAIN-CONTAINING PROTEIN"/>
    <property type="match status" value="1"/>
</dbReference>
<accession>A0A6P4ACU4</accession>
<evidence type="ECO:0000259" key="2">
    <source>
        <dbReference type="Pfam" id="PF20522"/>
    </source>
</evidence>
<evidence type="ECO:0000313" key="4">
    <source>
        <dbReference type="RefSeq" id="XP_015892112.3"/>
    </source>
</evidence>
<keyword evidence="1" id="KW-0472">Membrane</keyword>
<dbReference type="AlphaFoldDB" id="A0A6P4ACU4"/>
<dbReference type="Pfam" id="PF20522">
    <property type="entry name" value="DUF6737"/>
    <property type="match status" value="1"/>
</dbReference>
<feature type="domain" description="DUF6737" evidence="2">
    <location>
        <begin position="87"/>
        <end position="143"/>
    </location>
</feature>
<dbReference type="InterPro" id="IPR046625">
    <property type="entry name" value="DUF6737"/>
</dbReference>
<dbReference type="PANTHER" id="PTHR36046">
    <property type="entry name" value="PROTEIN, PUTATIVE-RELATED"/>
    <property type="match status" value="1"/>
</dbReference>
<gene>
    <name evidence="4" type="primary">LOC107426436</name>
</gene>
<dbReference type="Proteomes" id="UP001652623">
    <property type="component" value="Chromosome 9"/>
</dbReference>
<dbReference type="InParanoid" id="A0A6P4ACU4"/>
<sequence length="169" mass="19074">MGTLTLFPLSLSFPLRPPFLSPLKFHVSNSIFSPRISSAALKSRRSSSRIVVGGNSSDSEKSQFLDENGVVDDMDGYLNYLSLEYDSVWDTKPSWCQPWTITLTGVLAIAFSWLILQSVVVTALVSLLICAWWYIFLYSYPKAYTEMIAERRKKVTNGVEDTFGLKKIQ</sequence>
<evidence type="ECO:0000313" key="3">
    <source>
        <dbReference type="Proteomes" id="UP001652623"/>
    </source>
</evidence>
<proteinExistence type="predicted"/>
<keyword evidence="1" id="KW-0812">Transmembrane</keyword>
<keyword evidence="1" id="KW-1133">Transmembrane helix</keyword>